<dbReference type="Proteomes" id="UP001479436">
    <property type="component" value="Unassembled WGS sequence"/>
</dbReference>
<keyword evidence="4" id="KW-0675">Receptor</keyword>
<dbReference type="EMBL" id="JASJQH010007126">
    <property type="protein sequence ID" value="KAK9717727.1"/>
    <property type="molecule type" value="Genomic_DNA"/>
</dbReference>
<name>A0ABR2W2E6_9FUNG</name>
<accession>A0ABR2W2E6</accession>
<keyword evidence="2" id="KW-1133">Transmembrane helix</keyword>
<proteinExistence type="predicted"/>
<keyword evidence="1" id="KW-0175">Coiled coil</keyword>
<sequence>MNYLPCWIKKQIHLDVEISLYYAAKCKTYDVPITNAPQPQPTTNHKSIIAQQQVNEVVNIMRDNISRAMDRGEKLDSLTYKASDVEKGSIRFKQSANQTRKRMWWGNMKIRLMIAAIIIGILVCIIATIVVKTNYSQNSKPALTQSA</sequence>
<comment type="caution">
    <text evidence="4">The sequence shown here is derived from an EMBL/GenBank/DDBJ whole genome shotgun (WGS) entry which is preliminary data.</text>
</comment>
<dbReference type="InterPro" id="IPR042855">
    <property type="entry name" value="V_SNARE_CC"/>
</dbReference>
<dbReference type="PRINTS" id="PR00219">
    <property type="entry name" value="SYNAPTOBREVN"/>
</dbReference>
<dbReference type="InterPro" id="IPR016444">
    <property type="entry name" value="Synaptobrevin/VAMP"/>
</dbReference>
<keyword evidence="2" id="KW-0812">Transmembrane</keyword>
<dbReference type="InterPro" id="IPR001388">
    <property type="entry name" value="Synaptobrevin-like"/>
</dbReference>
<feature type="domain" description="V-SNARE coiled-coil homology" evidence="3">
    <location>
        <begin position="46"/>
        <end position="106"/>
    </location>
</feature>
<evidence type="ECO:0000259" key="3">
    <source>
        <dbReference type="PROSITE" id="PS50892"/>
    </source>
</evidence>
<dbReference type="Pfam" id="PF00957">
    <property type="entry name" value="Synaptobrevin"/>
    <property type="match status" value="1"/>
</dbReference>
<dbReference type="PROSITE" id="PS50892">
    <property type="entry name" value="V_SNARE"/>
    <property type="match status" value="1"/>
</dbReference>
<keyword evidence="2" id="KW-0472">Membrane</keyword>
<dbReference type="Gene3D" id="1.20.5.110">
    <property type="match status" value="1"/>
</dbReference>
<dbReference type="PANTHER" id="PTHR45701">
    <property type="entry name" value="SYNAPTOBREVIN FAMILY MEMBER"/>
    <property type="match status" value="1"/>
</dbReference>
<protein>
    <submittedName>
        <fullName evidence="4">Vesicle membrane receptor protein (V-SNARE)</fullName>
    </submittedName>
</protein>
<evidence type="ECO:0000313" key="5">
    <source>
        <dbReference type="Proteomes" id="UP001479436"/>
    </source>
</evidence>
<gene>
    <name evidence="4" type="primary">SNC2_6</name>
    <name evidence="4" type="ORF">K7432_005977</name>
</gene>
<evidence type="ECO:0000256" key="2">
    <source>
        <dbReference type="SAM" id="Phobius"/>
    </source>
</evidence>
<keyword evidence="5" id="KW-1185">Reference proteome</keyword>
<dbReference type="SUPFAM" id="SSF58038">
    <property type="entry name" value="SNARE fusion complex"/>
    <property type="match status" value="1"/>
</dbReference>
<reference evidence="4 5" key="1">
    <citation type="submission" date="2023-04" db="EMBL/GenBank/DDBJ databases">
        <title>Genome of Basidiobolus ranarum AG-B5.</title>
        <authorList>
            <person name="Stajich J.E."/>
            <person name="Carter-House D."/>
            <person name="Gryganskyi A."/>
        </authorList>
    </citation>
    <scope>NUCLEOTIDE SEQUENCE [LARGE SCALE GENOMIC DNA]</scope>
    <source>
        <strain evidence="4 5">AG-B5</strain>
    </source>
</reference>
<evidence type="ECO:0000313" key="4">
    <source>
        <dbReference type="EMBL" id="KAK9717727.1"/>
    </source>
</evidence>
<organism evidence="4 5">
    <name type="scientific">Basidiobolus ranarum</name>
    <dbReference type="NCBI Taxonomy" id="34480"/>
    <lineage>
        <taxon>Eukaryota</taxon>
        <taxon>Fungi</taxon>
        <taxon>Fungi incertae sedis</taxon>
        <taxon>Zoopagomycota</taxon>
        <taxon>Entomophthoromycotina</taxon>
        <taxon>Basidiobolomycetes</taxon>
        <taxon>Basidiobolales</taxon>
        <taxon>Basidiobolaceae</taxon>
        <taxon>Basidiobolus</taxon>
    </lineage>
</organism>
<evidence type="ECO:0000256" key="1">
    <source>
        <dbReference type="PROSITE-ProRule" id="PRU00290"/>
    </source>
</evidence>
<feature type="transmembrane region" description="Helical" evidence="2">
    <location>
        <begin position="110"/>
        <end position="131"/>
    </location>
</feature>